<dbReference type="GO" id="GO:0042826">
    <property type="term" value="F:histone deacetylase binding"/>
    <property type="evidence" value="ECO:0007669"/>
    <property type="project" value="TreeGrafter"/>
</dbReference>
<dbReference type="Gene3D" id="1.10.10.60">
    <property type="entry name" value="Homeodomain-like"/>
    <property type="match status" value="1"/>
</dbReference>
<dbReference type="CDD" id="cd11661">
    <property type="entry name" value="SANT_MTA3_like"/>
    <property type="match status" value="1"/>
</dbReference>
<sequence length="542" mass="60791">MAEPATVESSPDTDRDFDPSAEQLVNDFDDERTMEEDEEALSSESYTGEVNDLEKEGDMPIEQLLAMYGYGGTEPQESRSSSEEEILSNNDLTLDKDEVARDLLTEDDNKETSADDLMDSVGDVPPVSSTARLLRSQSQGSSSEEESEDEDYEPENDPMAVNDWKKTIQVGHDYQAQVPQGLCKYGDAPAYENEDRLLWDPCKLEETEVETYMKEVQQQNYHTATGVAAVPQGIHVRDDEQALYLLLQCGNNMEEALRRRKMQAVPPTDPMSLWSEEECRNFENGLKHYGKDFHLIQQNKVRTRSTGELVTFYYLWKKTERHDAFTNKNRLEKKKYALHPGTTDYMDRFLDDQENPTALAPQRERSSSPSVNSLLFSDHQKRQYRQDGSETGHFSPIKFNPELMTGTTTMPTSLPADPTPAVSVNPTPIMSNQSELNMVHIANFTTSILSGDQTVEPSAKRLKIEQDRDPSIAPLPSPPAEKNGVENNATKIGQVVTNNHHTPMELSISGVESVSPVKESSVMKGVVPEESHNIQTAQSLAQ</sequence>
<feature type="compositionally biased region" description="Basic and acidic residues" evidence="6">
    <location>
        <begin position="93"/>
        <end position="104"/>
    </location>
</feature>
<feature type="compositionally biased region" description="Polar residues" evidence="6">
    <location>
        <begin position="533"/>
        <end position="542"/>
    </location>
</feature>
<feature type="compositionally biased region" description="Acidic residues" evidence="6">
    <location>
        <begin position="143"/>
        <end position="156"/>
    </location>
</feature>
<dbReference type="Pfam" id="PF01448">
    <property type="entry name" value="ELM2"/>
    <property type="match status" value="1"/>
</dbReference>
<organism evidence="7 8">
    <name type="scientific">Owenia fusiformis</name>
    <name type="common">Polychaete worm</name>
    <dbReference type="NCBI Taxonomy" id="6347"/>
    <lineage>
        <taxon>Eukaryota</taxon>
        <taxon>Metazoa</taxon>
        <taxon>Spiralia</taxon>
        <taxon>Lophotrochozoa</taxon>
        <taxon>Annelida</taxon>
        <taxon>Polychaeta</taxon>
        <taxon>Sedentaria</taxon>
        <taxon>Canalipalpata</taxon>
        <taxon>Sabellida</taxon>
        <taxon>Oweniida</taxon>
        <taxon>Oweniidae</taxon>
        <taxon>Owenia</taxon>
    </lineage>
</organism>
<dbReference type="GO" id="GO:0032991">
    <property type="term" value="C:protein-containing complex"/>
    <property type="evidence" value="ECO:0007669"/>
    <property type="project" value="UniProtKB-ARBA"/>
</dbReference>
<dbReference type="PANTHER" id="PTHR10865">
    <property type="entry name" value="METASTASIS-ASSOCIATED PROTEIN AND MESODERM INDUCTION EARLY RESPONSE PROTEIN"/>
    <property type="match status" value="1"/>
</dbReference>
<evidence type="ECO:0000256" key="1">
    <source>
        <dbReference type="ARBA" id="ARBA00004123"/>
    </source>
</evidence>
<evidence type="ECO:0000256" key="4">
    <source>
        <dbReference type="ARBA" id="ARBA00023163"/>
    </source>
</evidence>
<keyword evidence="3" id="KW-0805">Transcription regulation</keyword>
<dbReference type="SUPFAM" id="SSF46689">
    <property type="entry name" value="Homeodomain-like"/>
    <property type="match status" value="1"/>
</dbReference>
<dbReference type="Proteomes" id="UP000749559">
    <property type="component" value="Unassembled WGS sequence"/>
</dbReference>
<evidence type="ECO:0000313" key="8">
    <source>
        <dbReference type="Proteomes" id="UP000749559"/>
    </source>
</evidence>
<dbReference type="GO" id="GO:0005654">
    <property type="term" value="C:nucleoplasm"/>
    <property type="evidence" value="ECO:0007669"/>
    <property type="project" value="TreeGrafter"/>
</dbReference>
<dbReference type="InterPro" id="IPR009057">
    <property type="entry name" value="Homeodomain-like_sf"/>
</dbReference>
<gene>
    <name evidence="7" type="ORF">OFUS_LOCUS117</name>
</gene>
<keyword evidence="8" id="KW-1185">Reference proteome</keyword>
<comment type="caution">
    <text evidence="7">The sequence shown here is derived from an EMBL/GenBank/DDBJ whole genome shotgun (WGS) entry which is preliminary data.</text>
</comment>
<feature type="region of interest" description="Disordered" evidence="6">
    <location>
        <begin position="523"/>
        <end position="542"/>
    </location>
</feature>
<accession>A0A8J1YAE3</accession>
<dbReference type="InterPro" id="IPR000949">
    <property type="entry name" value="ELM2_dom"/>
</dbReference>
<comment type="subcellular location">
    <subcellularLocation>
        <location evidence="1">Nucleus</location>
    </subcellularLocation>
</comment>
<evidence type="ECO:0000256" key="5">
    <source>
        <dbReference type="ARBA" id="ARBA00023242"/>
    </source>
</evidence>
<evidence type="ECO:0000256" key="6">
    <source>
        <dbReference type="SAM" id="MobiDB-lite"/>
    </source>
</evidence>
<dbReference type="GO" id="GO:0000122">
    <property type="term" value="P:negative regulation of transcription by RNA polymerase II"/>
    <property type="evidence" value="ECO:0007669"/>
    <property type="project" value="TreeGrafter"/>
</dbReference>
<name>A0A8J1YAE3_OWEFU</name>
<feature type="region of interest" description="Disordered" evidence="6">
    <location>
        <begin position="466"/>
        <end position="486"/>
    </location>
</feature>
<dbReference type="PROSITE" id="PS51156">
    <property type="entry name" value="ELM2"/>
    <property type="match status" value="1"/>
</dbReference>
<evidence type="ECO:0000256" key="2">
    <source>
        <dbReference type="ARBA" id="ARBA00022491"/>
    </source>
</evidence>
<proteinExistence type="predicted"/>
<dbReference type="AlphaFoldDB" id="A0A8J1YAE3"/>
<dbReference type="OrthoDB" id="5916873at2759"/>
<protein>
    <submittedName>
        <fullName evidence="7">Uncharacterized protein</fullName>
    </submittedName>
</protein>
<dbReference type="PROSITE" id="PS51293">
    <property type="entry name" value="SANT"/>
    <property type="match status" value="1"/>
</dbReference>
<feature type="compositionally biased region" description="Acidic residues" evidence="6">
    <location>
        <begin position="105"/>
        <end position="118"/>
    </location>
</feature>
<dbReference type="InterPro" id="IPR017884">
    <property type="entry name" value="SANT_dom"/>
</dbReference>
<dbReference type="GO" id="GO:0003714">
    <property type="term" value="F:transcription corepressor activity"/>
    <property type="evidence" value="ECO:0007669"/>
    <property type="project" value="TreeGrafter"/>
</dbReference>
<evidence type="ECO:0000256" key="3">
    <source>
        <dbReference type="ARBA" id="ARBA00023015"/>
    </source>
</evidence>
<keyword evidence="5" id="KW-0539">Nucleus</keyword>
<evidence type="ECO:0000313" key="7">
    <source>
        <dbReference type="EMBL" id="CAH1772341.1"/>
    </source>
</evidence>
<dbReference type="SMART" id="SM00717">
    <property type="entry name" value="SANT"/>
    <property type="match status" value="1"/>
</dbReference>
<reference evidence="7" key="1">
    <citation type="submission" date="2022-03" db="EMBL/GenBank/DDBJ databases">
        <authorList>
            <person name="Martin C."/>
        </authorList>
    </citation>
    <scope>NUCLEOTIDE SEQUENCE</scope>
</reference>
<dbReference type="InterPro" id="IPR040138">
    <property type="entry name" value="MIER/MTA"/>
</dbReference>
<dbReference type="FunFam" id="1.10.10.60:FF:000025">
    <property type="entry name" value="Mesoderm induction early response 1, transcriptional regulator"/>
    <property type="match status" value="1"/>
</dbReference>
<keyword evidence="2" id="KW-0678">Repressor</keyword>
<feature type="compositionally biased region" description="Acidic residues" evidence="6">
    <location>
        <begin position="27"/>
        <end position="41"/>
    </location>
</feature>
<dbReference type="PANTHER" id="PTHR10865:SF28">
    <property type="entry name" value="ELM2 DOMAIN-CONTAINING PROTEIN"/>
    <property type="match status" value="1"/>
</dbReference>
<dbReference type="SMART" id="SM01189">
    <property type="entry name" value="ELM2"/>
    <property type="match status" value="1"/>
</dbReference>
<feature type="region of interest" description="Disordered" evidence="6">
    <location>
        <begin position="1"/>
        <end position="159"/>
    </location>
</feature>
<dbReference type="EMBL" id="CAIIXF020000001">
    <property type="protein sequence ID" value="CAH1772341.1"/>
    <property type="molecule type" value="Genomic_DNA"/>
</dbReference>
<keyword evidence="4" id="KW-0804">Transcription</keyword>
<feature type="region of interest" description="Disordered" evidence="6">
    <location>
        <begin position="382"/>
        <end position="429"/>
    </location>
</feature>
<dbReference type="InterPro" id="IPR001005">
    <property type="entry name" value="SANT/Myb"/>
</dbReference>